<gene>
    <name evidence="2" type="ORF">J0M35_06240</name>
</gene>
<comment type="caution">
    <text evidence="2">The sequence shown here is derived from an EMBL/GenBank/DDBJ whole genome shotgun (WGS) entry which is preliminary data.</text>
</comment>
<keyword evidence="1" id="KW-1133">Transmembrane helix</keyword>
<evidence type="ECO:0000313" key="2">
    <source>
        <dbReference type="EMBL" id="MBN8659943.1"/>
    </source>
</evidence>
<keyword evidence="1" id="KW-0812">Transmembrane</keyword>
<name>A0A8J7PGY9_9BACT</name>
<reference evidence="2" key="1">
    <citation type="submission" date="2021-02" db="EMBL/GenBank/DDBJ databases">
        <title>Genome-Resolved Metagenomics of a Microbial Community Performing Photosynthetic Biological Nutrient Removal.</title>
        <authorList>
            <person name="Mcdaniel E.A."/>
        </authorList>
    </citation>
    <scope>NUCLEOTIDE SEQUENCE</scope>
    <source>
        <strain evidence="2">UWPOB_OBS1</strain>
    </source>
</reference>
<dbReference type="Proteomes" id="UP000664277">
    <property type="component" value="Unassembled WGS sequence"/>
</dbReference>
<evidence type="ECO:0000313" key="3">
    <source>
        <dbReference type="Proteomes" id="UP000664277"/>
    </source>
</evidence>
<proteinExistence type="predicted"/>
<organism evidence="2 3">
    <name type="scientific">Candidatus Obscuribacter phosphatis</name>
    <dbReference type="NCBI Taxonomy" id="1906157"/>
    <lineage>
        <taxon>Bacteria</taxon>
        <taxon>Bacillati</taxon>
        <taxon>Candidatus Melainabacteria</taxon>
        <taxon>Candidatus Obscuribacterales</taxon>
        <taxon>Candidatus Obscuribacteraceae</taxon>
        <taxon>Candidatus Obscuribacter</taxon>
    </lineage>
</organism>
<accession>A0A8J7PGY9</accession>
<sequence>MRRKDKPNYIYLQLAAVAIGLFVLGRLAYMKVQAQAVNRLAAGDRAKAETVRLEINPQANLNFLSRQEILERRRSYLYRHPELLMYQYVPTGAIFDSMEEQKPWWGLKGQLFFGPGNRSIEGDAEESRFLYNPFLLAQANLFLKKVSWDEGFYASREELAASAMPLDCPPQSATIYPRVKKEELTYNVSDFLRQCENASRVKTGLDALEFDLVVYNARDMGYNYLAVSNYESQNIEKSGSIVKIDQYIHCGDTCGYPGGCNNMSPYNDKLFDLGIKSLPAKAVVKLWQNYPRSANDAGDFEVTLLFN</sequence>
<dbReference type="AlphaFoldDB" id="A0A8J7PGY9"/>
<evidence type="ECO:0000256" key="1">
    <source>
        <dbReference type="SAM" id="Phobius"/>
    </source>
</evidence>
<keyword evidence="1" id="KW-0472">Membrane</keyword>
<protein>
    <submittedName>
        <fullName evidence="2">Uncharacterized protein</fullName>
    </submittedName>
</protein>
<dbReference type="EMBL" id="JAFLCK010000006">
    <property type="protein sequence ID" value="MBN8659943.1"/>
    <property type="molecule type" value="Genomic_DNA"/>
</dbReference>
<feature type="transmembrane region" description="Helical" evidence="1">
    <location>
        <begin position="9"/>
        <end position="29"/>
    </location>
</feature>